<dbReference type="EMBL" id="JAYDCJ010000003">
    <property type="protein sequence ID" value="MEA1081693.1"/>
    <property type="molecule type" value="Genomic_DNA"/>
</dbReference>
<keyword evidence="2" id="KW-1185">Reference proteome</keyword>
<dbReference type="RefSeq" id="WP_322856142.1">
    <property type="nucleotide sequence ID" value="NZ_JAYDCJ010000003.1"/>
</dbReference>
<dbReference type="Proteomes" id="UP001305746">
    <property type="component" value="Unassembled WGS sequence"/>
</dbReference>
<sequence length="75" mass="8167">MALFPEFMPVDEWGAIASNIQAELKANIKKDCPLQYDKGDLSLSETTISERKACSLVGVIPRNDAVSVSALSRRA</sequence>
<comment type="caution">
    <text evidence="1">The sequence shown here is derived from an EMBL/GenBank/DDBJ whole genome shotgun (WGS) entry which is preliminary data.</text>
</comment>
<evidence type="ECO:0000313" key="2">
    <source>
        <dbReference type="Proteomes" id="UP001305746"/>
    </source>
</evidence>
<reference evidence="1 2" key="1">
    <citation type="submission" date="2023-12" db="EMBL/GenBank/DDBJ databases">
        <title>Marinobacter qingdaonensis sp. nov., isolated from the intertidal sediment of Qingdao, PR China.</title>
        <authorList>
            <person name="Li Y."/>
        </authorList>
    </citation>
    <scope>NUCLEOTIDE SEQUENCE [LARGE SCALE GENOMIC DNA]</scope>
    <source>
        <strain evidence="1 2">ASW11-75</strain>
    </source>
</reference>
<proteinExistence type="predicted"/>
<name>A0ABU5P0V0_9GAMM</name>
<protein>
    <submittedName>
        <fullName evidence="1">Uncharacterized protein</fullName>
    </submittedName>
</protein>
<evidence type="ECO:0000313" key="1">
    <source>
        <dbReference type="EMBL" id="MEA1081693.1"/>
    </source>
</evidence>
<organism evidence="1 2">
    <name type="scientific">Marinobacter qingdaonensis</name>
    <dbReference type="NCBI Taxonomy" id="3108486"/>
    <lineage>
        <taxon>Bacteria</taxon>
        <taxon>Pseudomonadati</taxon>
        <taxon>Pseudomonadota</taxon>
        <taxon>Gammaproteobacteria</taxon>
        <taxon>Pseudomonadales</taxon>
        <taxon>Marinobacteraceae</taxon>
        <taxon>Marinobacter</taxon>
    </lineage>
</organism>
<gene>
    <name evidence="1" type="ORF">U5822_13530</name>
</gene>
<accession>A0ABU5P0V0</accession>